<protein>
    <submittedName>
        <fullName evidence="2">Carboxypeptidase-like regulatory domain-containing protein</fullName>
    </submittedName>
</protein>
<feature type="chain" id="PRO_5042611750" evidence="1">
    <location>
        <begin position="18"/>
        <end position="286"/>
    </location>
</feature>
<keyword evidence="2" id="KW-0121">Carboxypeptidase</keyword>
<reference evidence="2 3" key="2">
    <citation type="submission" date="2019-05" db="EMBL/GenBank/DDBJ databases">
        <authorList>
            <person name="Ravantti J.J."/>
        </authorList>
    </citation>
    <scope>NUCLEOTIDE SEQUENCE [LARGE SCALE GENOMIC DNA]</scope>
    <source>
        <strain evidence="2 3">B185</strain>
    </source>
</reference>
<sequence>MNKIIMFLLLASTIVPAQIKGKVIDANNQPIPYVNIGVQNEKIGTNSEEDGSFYLPIKEEKMIVFSALGYEKKIVPSSAIQTVQLVSTTYQLNDVIITNKKETRIFELSLTNSISQAFENGPKIDAIYFPYGAKIKKNRYLKKIGLFTESNIETASVKIHFYNVTPSGLPGEELITKDLIVQVKKGSRKTYFDISDYNLVFPREGLFIAVERLLIEKNKWIKNSIAIDGSLKIQTIYYPLLFYNFVEKDFTYTYYGGNWYKELKKRVDATTKNRVFEPAISLILTN</sequence>
<evidence type="ECO:0000256" key="1">
    <source>
        <dbReference type="SAM" id="SignalP"/>
    </source>
</evidence>
<gene>
    <name evidence="2" type="ORF">UN65_02120</name>
</gene>
<feature type="signal peptide" evidence="1">
    <location>
        <begin position="1"/>
        <end position="17"/>
    </location>
</feature>
<evidence type="ECO:0000313" key="2">
    <source>
        <dbReference type="EMBL" id="AMO21394.2"/>
    </source>
</evidence>
<proteinExistence type="predicted"/>
<dbReference type="Proteomes" id="UP000304840">
    <property type="component" value="Chromosome"/>
</dbReference>
<name>A0AAI8GCA9_9FLAO</name>
<dbReference type="RefSeq" id="WP_065213300.1">
    <property type="nucleotide sequence ID" value="NZ_CP010992.1"/>
</dbReference>
<keyword evidence="1" id="KW-0732">Signal</keyword>
<accession>A0AAI8GCA9</accession>
<dbReference type="GO" id="GO:0004180">
    <property type="term" value="F:carboxypeptidase activity"/>
    <property type="evidence" value="ECO:0007669"/>
    <property type="project" value="UniProtKB-KW"/>
</dbReference>
<dbReference type="SUPFAM" id="SSF49464">
    <property type="entry name" value="Carboxypeptidase regulatory domain-like"/>
    <property type="match status" value="1"/>
</dbReference>
<keyword evidence="2" id="KW-0378">Hydrolase</keyword>
<dbReference type="GeneID" id="60757227"/>
<dbReference type="EMBL" id="CP010992">
    <property type="protein sequence ID" value="AMO21394.2"/>
    <property type="molecule type" value="Genomic_DNA"/>
</dbReference>
<dbReference type="AlphaFoldDB" id="A0AAI8GCA9"/>
<reference evidence="3" key="1">
    <citation type="submission" date="2016-03" db="EMBL/GenBank/DDBJ databases">
        <title>Flavobacterium columnare strain B185, complete genome.</title>
        <authorList>
            <person name="Sundberg L.-R."/>
            <person name="Papponen P."/>
            <person name="Laanto E."/>
        </authorList>
    </citation>
    <scope>NUCLEOTIDE SEQUENCE [LARGE SCALE GENOMIC DNA]</scope>
    <source>
        <strain evidence="3">B185</strain>
    </source>
</reference>
<organism evidence="2 3">
    <name type="scientific">Flavobacterium columnare</name>
    <dbReference type="NCBI Taxonomy" id="996"/>
    <lineage>
        <taxon>Bacteria</taxon>
        <taxon>Pseudomonadati</taxon>
        <taxon>Bacteroidota</taxon>
        <taxon>Flavobacteriia</taxon>
        <taxon>Flavobacteriales</taxon>
        <taxon>Flavobacteriaceae</taxon>
        <taxon>Flavobacterium</taxon>
    </lineage>
</organism>
<keyword evidence="2" id="KW-0645">Protease</keyword>
<dbReference type="InterPro" id="IPR008969">
    <property type="entry name" value="CarboxyPept-like_regulatory"/>
</dbReference>
<dbReference type="Pfam" id="PF13715">
    <property type="entry name" value="CarbopepD_reg_2"/>
    <property type="match status" value="1"/>
</dbReference>
<dbReference type="Gene3D" id="2.60.40.1120">
    <property type="entry name" value="Carboxypeptidase-like, regulatory domain"/>
    <property type="match status" value="1"/>
</dbReference>
<evidence type="ECO:0000313" key="3">
    <source>
        <dbReference type="Proteomes" id="UP000304840"/>
    </source>
</evidence>